<comment type="caution">
    <text evidence="1">The sequence shown here is derived from an EMBL/GenBank/DDBJ whole genome shotgun (WGS) entry which is preliminary data.</text>
</comment>
<dbReference type="AlphaFoldDB" id="A0A951PAS2"/>
<protein>
    <recommendedName>
        <fullName evidence="3">KGK domain-containing protein</fullName>
    </recommendedName>
</protein>
<reference evidence="1" key="2">
    <citation type="journal article" date="2022" name="Microbiol. Resour. Announc.">
        <title>Metagenome Sequencing to Explore Phylogenomics of Terrestrial Cyanobacteria.</title>
        <authorList>
            <person name="Ward R.D."/>
            <person name="Stajich J.E."/>
            <person name="Johansen J.R."/>
            <person name="Huntemann M."/>
            <person name="Clum A."/>
            <person name="Foster B."/>
            <person name="Foster B."/>
            <person name="Roux S."/>
            <person name="Palaniappan K."/>
            <person name="Varghese N."/>
            <person name="Mukherjee S."/>
            <person name="Reddy T.B.K."/>
            <person name="Daum C."/>
            <person name="Copeland A."/>
            <person name="Chen I.A."/>
            <person name="Ivanova N.N."/>
            <person name="Kyrpides N.C."/>
            <person name="Shapiro N."/>
            <person name="Eloe-Fadrosh E.A."/>
            <person name="Pietrasiak N."/>
        </authorList>
    </citation>
    <scope>NUCLEOTIDE SEQUENCE</scope>
    <source>
        <strain evidence="1">GSE-TBD4-15B</strain>
    </source>
</reference>
<evidence type="ECO:0000313" key="2">
    <source>
        <dbReference type="Proteomes" id="UP000707356"/>
    </source>
</evidence>
<sequence>MEEKFERLKHETEHQGVVLSLEPATFKVKDFISRVRAVVKGQLLNRIIEDLKSHQQGILDHHHHAALLQDEGIPCEILCPGKPDWQKGKVRIAVYLEFCPDAPEVSDDSLDGIRQAITPEV</sequence>
<evidence type="ECO:0008006" key="3">
    <source>
        <dbReference type="Google" id="ProtNLM"/>
    </source>
</evidence>
<reference evidence="1" key="1">
    <citation type="submission" date="2021-05" db="EMBL/GenBank/DDBJ databases">
        <authorList>
            <person name="Pietrasiak N."/>
            <person name="Ward R."/>
            <person name="Stajich J.E."/>
            <person name="Kurbessoian T."/>
        </authorList>
    </citation>
    <scope>NUCLEOTIDE SEQUENCE</scope>
    <source>
        <strain evidence="1">GSE-TBD4-15B</strain>
    </source>
</reference>
<evidence type="ECO:0000313" key="1">
    <source>
        <dbReference type="EMBL" id="MBW4466196.1"/>
    </source>
</evidence>
<name>A0A951PAS2_9CYAN</name>
<organism evidence="1 2">
    <name type="scientific">Pegethrix bostrychoides GSE-TBD4-15B</name>
    <dbReference type="NCBI Taxonomy" id="2839662"/>
    <lineage>
        <taxon>Bacteria</taxon>
        <taxon>Bacillati</taxon>
        <taxon>Cyanobacteriota</taxon>
        <taxon>Cyanophyceae</taxon>
        <taxon>Oculatellales</taxon>
        <taxon>Oculatellaceae</taxon>
        <taxon>Pegethrix</taxon>
    </lineage>
</organism>
<dbReference type="Proteomes" id="UP000707356">
    <property type="component" value="Unassembled WGS sequence"/>
</dbReference>
<proteinExistence type="predicted"/>
<dbReference type="EMBL" id="JAHHHV010000066">
    <property type="protein sequence ID" value="MBW4466196.1"/>
    <property type="molecule type" value="Genomic_DNA"/>
</dbReference>
<accession>A0A951PAS2</accession>
<dbReference type="Pfam" id="PF08872">
    <property type="entry name" value="KGK"/>
    <property type="match status" value="1"/>
</dbReference>
<dbReference type="InterPro" id="IPR014971">
    <property type="entry name" value="KGK"/>
</dbReference>
<gene>
    <name evidence="1" type="ORF">KME07_12270</name>
</gene>